<dbReference type="EMBL" id="BMWG01000018">
    <property type="protein sequence ID" value="GGZ48813.1"/>
    <property type="molecule type" value="Genomic_DNA"/>
</dbReference>
<dbReference type="GO" id="GO:0009366">
    <property type="term" value="C:enterobactin synthetase complex"/>
    <property type="evidence" value="ECO:0007669"/>
    <property type="project" value="TreeGrafter"/>
</dbReference>
<dbReference type="SUPFAM" id="SSF52777">
    <property type="entry name" value="CoA-dependent acyltransferases"/>
    <property type="match status" value="2"/>
</dbReference>
<dbReference type="InterPro" id="IPR001242">
    <property type="entry name" value="Condensation_dom"/>
</dbReference>
<evidence type="ECO:0000313" key="3">
    <source>
        <dbReference type="Proteomes" id="UP000630936"/>
    </source>
</evidence>
<dbReference type="GO" id="GO:0009239">
    <property type="term" value="P:enterobactin biosynthetic process"/>
    <property type="evidence" value="ECO:0007669"/>
    <property type="project" value="TreeGrafter"/>
</dbReference>
<reference evidence="2" key="2">
    <citation type="submission" date="2020-09" db="EMBL/GenBank/DDBJ databases">
        <authorList>
            <person name="Sun Q."/>
            <person name="Ohkuma M."/>
        </authorList>
    </citation>
    <scope>NUCLEOTIDE SEQUENCE</scope>
    <source>
        <strain evidence="2">JCM 4988</strain>
    </source>
</reference>
<dbReference type="GO" id="GO:0043041">
    <property type="term" value="P:amino acid activation for nonribosomal peptide biosynthetic process"/>
    <property type="evidence" value="ECO:0007669"/>
    <property type="project" value="TreeGrafter"/>
</dbReference>
<dbReference type="GO" id="GO:0031177">
    <property type="term" value="F:phosphopantetheine binding"/>
    <property type="evidence" value="ECO:0007669"/>
    <property type="project" value="TreeGrafter"/>
</dbReference>
<dbReference type="RefSeq" id="WP_190125363.1">
    <property type="nucleotide sequence ID" value="NZ_BMWG01000018.1"/>
</dbReference>
<proteinExistence type="predicted"/>
<dbReference type="Proteomes" id="UP000630936">
    <property type="component" value="Unassembled WGS sequence"/>
</dbReference>
<dbReference type="Gene3D" id="3.30.559.30">
    <property type="entry name" value="Nonribosomal peptide synthetase, condensation domain"/>
    <property type="match status" value="1"/>
</dbReference>
<sequence length="462" mass="51583">MSTAHSDDTTLQVPLSFNQDFLCLYDQGDDAGPFGPRYHIVHGWRVRGAVDHAALRGALDDVAERHEALRTSVIRNGDERYQRIHPPASPELTVRDLPATDPALRDELVENLLIEAERGTFDSLRIPHLRAVLARFTDTDAVLVLTAHHTATDGWSMRLIMRDLAHRYAVRRGHELPELPEALPYREFAQWEREQSKTPAADAARAYWRDRLRGARIVTIGTDHPRSAGLEQTTGIHRFLIERETMTAALELARKNRSSPFMVLMAAFQVLICRTTDVTEVTVPTFSPGRGPERFQQTVGSFFNFMPVRTDLADCATFREALARVRKSCVAAYAHDMPRIPAEAPEMMAPAMADSRATCVFQVFPFPFVLDGDTVGDLTYTEVRRRLVSQPLASDIPDGSLWTLNLDPDGDVVASVAYKRSLYDPATVAALASGYRETLRELVAEPDTPLNLTPGRATAERV</sequence>
<dbReference type="PANTHER" id="PTHR45527:SF1">
    <property type="entry name" value="FATTY ACID SYNTHASE"/>
    <property type="match status" value="1"/>
</dbReference>
<reference evidence="2" key="1">
    <citation type="journal article" date="2014" name="Int. J. Syst. Evol. Microbiol.">
        <title>Complete genome sequence of Corynebacterium casei LMG S-19264T (=DSM 44701T), isolated from a smear-ripened cheese.</title>
        <authorList>
            <consortium name="US DOE Joint Genome Institute (JGI-PGF)"/>
            <person name="Walter F."/>
            <person name="Albersmeier A."/>
            <person name="Kalinowski J."/>
            <person name="Ruckert C."/>
        </authorList>
    </citation>
    <scope>NUCLEOTIDE SEQUENCE</scope>
    <source>
        <strain evidence="2">JCM 4988</strain>
    </source>
</reference>
<dbReference type="AlphaFoldDB" id="A0A918QIX3"/>
<organism evidence="2 3">
    <name type="scientific">Streptomyces inusitatus</name>
    <dbReference type="NCBI Taxonomy" id="68221"/>
    <lineage>
        <taxon>Bacteria</taxon>
        <taxon>Bacillati</taxon>
        <taxon>Actinomycetota</taxon>
        <taxon>Actinomycetes</taxon>
        <taxon>Kitasatosporales</taxon>
        <taxon>Streptomycetaceae</taxon>
        <taxon>Streptomyces</taxon>
    </lineage>
</organism>
<dbReference type="PANTHER" id="PTHR45527">
    <property type="entry name" value="NONRIBOSOMAL PEPTIDE SYNTHETASE"/>
    <property type="match status" value="1"/>
</dbReference>
<dbReference type="Gene3D" id="3.30.559.10">
    <property type="entry name" value="Chloramphenicol acetyltransferase-like domain"/>
    <property type="match status" value="1"/>
</dbReference>
<evidence type="ECO:0000313" key="2">
    <source>
        <dbReference type="EMBL" id="GGZ48813.1"/>
    </source>
</evidence>
<feature type="domain" description="Condensation" evidence="1">
    <location>
        <begin position="38"/>
        <end position="451"/>
    </location>
</feature>
<protein>
    <recommendedName>
        <fullName evidence="1">Condensation domain-containing protein</fullName>
    </recommendedName>
</protein>
<dbReference type="InterPro" id="IPR023213">
    <property type="entry name" value="CAT-like_dom_sf"/>
</dbReference>
<dbReference type="GO" id="GO:0005829">
    <property type="term" value="C:cytosol"/>
    <property type="evidence" value="ECO:0007669"/>
    <property type="project" value="TreeGrafter"/>
</dbReference>
<dbReference type="GO" id="GO:0047527">
    <property type="term" value="F:2,3-dihydroxybenzoate-serine ligase activity"/>
    <property type="evidence" value="ECO:0007669"/>
    <property type="project" value="TreeGrafter"/>
</dbReference>
<dbReference type="GO" id="GO:0008610">
    <property type="term" value="P:lipid biosynthetic process"/>
    <property type="evidence" value="ECO:0007669"/>
    <property type="project" value="UniProtKB-ARBA"/>
</dbReference>
<gene>
    <name evidence="2" type="ORF">GCM10010387_49000</name>
</gene>
<dbReference type="Pfam" id="PF00668">
    <property type="entry name" value="Condensation"/>
    <property type="match status" value="1"/>
</dbReference>
<evidence type="ECO:0000259" key="1">
    <source>
        <dbReference type="Pfam" id="PF00668"/>
    </source>
</evidence>
<accession>A0A918QIX3</accession>
<comment type="caution">
    <text evidence="2">The sequence shown here is derived from an EMBL/GenBank/DDBJ whole genome shotgun (WGS) entry which is preliminary data.</text>
</comment>
<name>A0A918QIX3_9ACTN</name>
<keyword evidence="3" id="KW-1185">Reference proteome</keyword>